<proteinExistence type="predicted"/>
<sequence>MNCSKNQSYALIQNDLREYEIQIAGKKVSISEPLDMVDAVKEALKEKKSIEGAPTEEEVVEESKRSKA</sequence>
<reference evidence="1" key="1">
    <citation type="journal article" date="2021" name="G3 (Bethesda)">
        <title>Genome and transcriptome analysis of the beet armyworm Spodoptera exigua reveals targets for pest control. .</title>
        <authorList>
            <person name="Simon S."/>
            <person name="Breeschoten T."/>
            <person name="Jansen H.J."/>
            <person name="Dirks R.P."/>
            <person name="Schranz M.E."/>
            <person name="Ros V.I.D."/>
        </authorList>
    </citation>
    <scope>NUCLEOTIDE SEQUENCE</scope>
    <source>
        <strain evidence="1">TB_SE_WUR_2020</strain>
    </source>
</reference>
<protein>
    <submittedName>
        <fullName evidence="1">Uncharacterized protein</fullName>
    </submittedName>
</protein>
<name>A0A922MJE5_SPOEX</name>
<accession>A0A922MJE5</accession>
<evidence type="ECO:0000313" key="2">
    <source>
        <dbReference type="Proteomes" id="UP000814243"/>
    </source>
</evidence>
<dbReference type="EMBL" id="JACEFF010000446">
    <property type="protein sequence ID" value="KAH9637530.1"/>
    <property type="molecule type" value="Genomic_DNA"/>
</dbReference>
<comment type="caution">
    <text evidence="1">The sequence shown here is derived from an EMBL/GenBank/DDBJ whole genome shotgun (WGS) entry which is preliminary data.</text>
</comment>
<dbReference type="Proteomes" id="UP000814243">
    <property type="component" value="Unassembled WGS sequence"/>
</dbReference>
<evidence type="ECO:0000313" key="1">
    <source>
        <dbReference type="EMBL" id="KAH9637530.1"/>
    </source>
</evidence>
<dbReference type="AlphaFoldDB" id="A0A922MJE5"/>
<organism evidence="1 2">
    <name type="scientific">Spodoptera exigua</name>
    <name type="common">Beet armyworm</name>
    <name type="synonym">Noctua fulgens</name>
    <dbReference type="NCBI Taxonomy" id="7107"/>
    <lineage>
        <taxon>Eukaryota</taxon>
        <taxon>Metazoa</taxon>
        <taxon>Ecdysozoa</taxon>
        <taxon>Arthropoda</taxon>
        <taxon>Hexapoda</taxon>
        <taxon>Insecta</taxon>
        <taxon>Pterygota</taxon>
        <taxon>Neoptera</taxon>
        <taxon>Endopterygota</taxon>
        <taxon>Lepidoptera</taxon>
        <taxon>Glossata</taxon>
        <taxon>Ditrysia</taxon>
        <taxon>Noctuoidea</taxon>
        <taxon>Noctuidae</taxon>
        <taxon>Amphipyrinae</taxon>
        <taxon>Spodoptera</taxon>
    </lineage>
</organism>
<gene>
    <name evidence="1" type="ORF">HF086_010941</name>
</gene>